<evidence type="ECO:0000313" key="6">
    <source>
        <dbReference type="EMBL" id="CAK0819373.1"/>
    </source>
</evidence>
<keyword evidence="7" id="KW-1185">Reference proteome</keyword>
<dbReference type="EMBL" id="CAUYUJ010007031">
    <property type="protein sequence ID" value="CAK0819373.1"/>
    <property type="molecule type" value="Genomic_DNA"/>
</dbReference>
<keyword evidence="3 5" id="KW-1133">Transmembrane helix</keyword>
<organism evidence="6 7">
    <name type="scientific">Prorocentrum cordatum</name>
    <dbReference type="NCBI Taxonomy" id="2364126"/>
    <lineage>
        <taxon>Eukaryota</taxon>
        <taxon>Sar</taxon>
        <taxon>Alveolata</taxon>
        <taxon>Dinophyceae</taxon>
        <taxon>Prorocentrales</taxon>
        <taxon>Prorocentraceae</taxon>
        <taxon>Prorocentrum</taxon>
    </lineage>
</organism>
<feature type="transmembrane region" description="Helical" evidence="5">
    <location>
        <begin position="178"/>
        <end position="199"/>
    </location>
</feature>
<evidence type="ECO:0000313" key="7">
    <source>
        <dbReference type="Proteomes" id="UP001189429"/>
    </source>
</evidence>
<evidence type="ECO:0000256" key="4">
    <source>
        <dbReference type="ARBA" id="ARBA00023136"/>
    </source>
</evidence>
<comment type="subcellular location">
    <subcellularLocation>
        <location evidence="1">Membrane</location>
        <topology evidence="1">Multi-pass membrane protein</topology>
    </subcellularLocation>
</comment>
<protein>
    <recommendedName>
        <fullName evidence="8">Inorganic phosphate transporter</fullName>
    </recommendedName>
</protein>
<dbReference type="InterPro" id="IPR005828">
    <property type="entry name" value="MFS_sugar_transport-like"/>
</dbReference>
<feature type="transmembrane region" description="Helical" evidence="5">
    <location>
        <begin position="48"/>
        <end position="73"/>
    </location>
</feature>
<dbReference type="PANTHER" id="PTHR23508">
    <property type="entry name" value="CARBOXYLIC ACID TRANSPORTER PROTEIN HOMOLOG"/>
    <property type="match status" value="1"/>
</dbReference>
<proteinExistence type="predicted"/>
<dbReference type="Gene3D" id="1.20.1250.20">
    <property type="entry name" value="MFS general substrate transporter like domains"/>
    <property type="match status" value="1"/>
</dbReference>
<dbReference type="PANTHER" id="PTHR23508:SF10">
    <property type="entry name" value="CARBOXYLIC ACID TRANSPORTER PROTEIN HOMOLOG"/>
    <property type="match status" value="1"/>
</dbReference>
<accession>A0ABN9RL48</accession>
<dbReference type="SUPFAM" id="SSF103473">
    <property type="entry name" value="MFS general substrate transporter"/>
    <property type="match status" value="1"/>
</dbReference>
<evidence type="ECO:0000256" key="3">
    <source>
        <dbReference type="ARBA" id="ARBA00022989"/>
    </source>
</evidence>
<keyword evidence="2 5" id="KW-0812">Transmembrane</keyword>
<feature type="transmembrane region" description="Helical" evidence="5">
    <location>
        <begin position="205"/>
        <end position="226"/>
    </location>
</feature>
<evidence type="ECO:0000256" key="2">
    <source>
        <dbReference type="ARBA" id="ARBA00022692"/>
    </source>
</evidence>
<dbReference type="InterPro" id="IPR036259">
    <property type="entry name" value="MFS_trans_sf"/>
</dbReference>
<evidence type="ECO:0000256" key="1">
    <source>
        <dbReference type="ARBA" id="ARBA00004141"/>
    </source>
</evidence>
<evidence type="ECO:0000256" key="5">
    <source>
        <dbReference type="SAM" id="Phobius"/>
    </source>
</evidence>
<sequence length="356" mass="38286">MAAEGRVAAAGGRRSGRLGAGVHAGGRYPLAAAIAAEDSPVGGSRGRLVAAVFSMQGWGMLLSCLLSLLLLAAGLPLEHIWRLLLVVGAIPPAAVIYARSKMEESELFLAAKEGATSAGAGSAWQAIRKYWHPLIGTTSTWFILDVTFYGTGSFKTRIGSFLMGSRASSPREEIWDEAVFASVCCCLAIPGYLLAVAFMDRIGRYNLQFWGFLALAANFFTARWRIAGVYRDDLPEGARWGLLVCFGLTFLFSNFGPNTTTFVIPIVDIPDPHPCHLPRRLRRCRQAGRGGGRGRLRAVRTGVRAAGRAGLLRRRVPGRRRGHLLLHARARGGPARAGCPRARAALSAAPAGRLWP</sequence>
<feature type="transmembrane region" description="Helical" evidence="5">
    <location>
        <begin position="79"/>
        <end position="98"/>
    </location>
</feature>
<dbReference type="Pfam" id="PF00083">
    <property type="entry name" value="Sugar_tr"/>
    <property type="match status" value="1"/>
</dbReference>
<feature type="transmembrane region" description="Helical" evidence="5">
    <location>
        <begin position="238"/>
        <end position="256"/>
    </location>
</feature>
<reference evidence="6" key="1">
    <citation type="submission" date="2023-10" db="EMBL/GenBank/DDBJ databases">
        <authorList>
            <person name="Chen Y."/>
            <person name="Shah S."/>
            <person name="Dougan E. K."/>
            <person name="Thang M."/>
            <person name="Chan C."/>
        </authorList>
    </citation>
    <scope>NUCLEOTIDE SEQUENCE [LARGE SCALE GENOMIC DNA]</scope>
</reference>
<comment type="caution">
    <text evidence="6">The sequence shown here is derived from an EMBL/GenBank/DDBJ whole genome shotgun (WGS) entry which is preliminary data.</text>
</comment>
<dbReference type="Proteomes" id="UP001189429">
    <property type="component" value="Unassembled WGS sequence"/>
</dbReference>
<evidence type="ECO:0008006" key="8">
    <source>
        <dbReference type="Google" id="ProtNLM"/>
    </source>
</evidence>
<gene>
    <name evidence="6" type="ORF">PCOR1329_LOCUS21375</name>
</gene>
<name>A0ABN9RL48_9DINO</name>
<keyword evidence="4 5" id="KW-0472">Membrane</keyword>